<dbReference type="EMBL" id="JACJTA010000004">
    <property type="protein sequence ID" value="MBD2603481.1"/>
    <property type="molecule type" value="Genomic_DNA"/>
</dbReference>
<accession>A0ABR8GJX8</accession>
<dbReference type="Proteomes" id="UP000660380">
    <property type="component" value="Unassembled WGS sequence"/>
</dbReference>
<organism evidence="1 2">
    <name type="scientific">Scytonema hofmannii FACHB-248</name>
    <dbReference type="NCBI Taxonomy" id="1842502"/>
    <lineage>
        <taxon>Bacteria</taxon>
        <taxon>Bacillati</taxon>
        <taxon>Cyanobacteriota</taxon>
        <taxon>Cyanophyceae</taxon>
        <taxon>Nostocales</taxon>
        <taxon>Scytonemataceae</taxon>
        <taxon>Scytonema</taxon>
    </lineage>
</organism>
<sequence>MGLISCLFLTVISAIACLSLPKLLFLALVRKTESTAPLPIATTAENSYKEVPSFL</sequence>
<evidence type="ECO:0000313" key="1">
    <source>
        <dbReference type="EMBL" id="MBD2603481.1"/>
    </source>
</evidence>
<dbReference type="RefSeq" id="WP_186227582.1">
    <property type="nucleotide sequence ID" value="NZ_JACJTA010000004.1"/>
</dbReference>
<name>A0ABR8GJX8_9CYAN</name>
<proteinExistence type="predicted"/>
<gene>
    <name evidence="1" type="ORF">H6G81_02785</name>
</gene>
<evidence type="ECO:0000313" key="2">
    <source>
        <dbReference type="Proteomes" id="UP000660380"/>
    </source>
</evidence>
<protein>
    <submittedName>
        <fullName evidence="1">Uncharacterized protein</fullName>
    </submittedName>
</protein>
<reference evidence="1 2" key="1">
    <citation type="journal article" date="2020" name="ISME J.">
        <title>Comparative genomics reveals insights into cyanobacterial evolution and habitat adaptation.</title>
        <authorList>
            <person name="Chen M.Y."/>
            <person name="Teng W.K."/>
            <person name="Zhao L."/>
            <person name="Hu C.X."/>
            <person name="Zhou Y.K."/>
            <person name="Han B.P."/>
            <person name="Song L.R."/>
            <person name="Shu W.S."/>
        </authorList>
    </citation>
    <scope>NUCLEOTIDE SEQUENCE [LARGE SCALE GENOMIC DNA]</scope>
    <source>
        <strain evidence="1 2">FACHB-248</strain>
    </source>
</reference>
<comment type="caution">
    <text evidence="1">The sequence shown here is derived from an EMBL/GenBank/DDBJ whole genome shotgun (WGS) entry which is preliminary data.</text>
</comment>
<keyword evidence="2" id="KW-1185">Reference proteome</keyword>